<feature type="domain" description="CRM" evidence="3">
    <location>
        <begin position="1"/>
        <end position="96"/>
    </location>
</feature>
<dbReference type="Proteomes" id="UP000824094">
    <property type="component" value="Unassembled WGS sequence"/>
</dbReference>
<dbReference type="AlphaFoldDB" id="A0A9D1MJ50"/>
<dbReference type="SUPFAM" id="SSF75471">
    <property type="entry name" value="YhbY-like"/>
    <property type="match status" value="1"/>
</dbReference>
<dbReference type="GO" id="GO:0003723">
    <property type="term" value="F:RNA binding"/>
    <property type="evidence" value="ECO:0007669"/>
    <property type="project" value="UniProtKB-UniRule"/>
</dbReference>
<evidence type="ECO:0000313" key="5">
    <source>
        <dbReference type="Proteomes" id="UP000824094"/>
    </source>
</evidence>
<sequence>MLSGKERSKLLSIAAPQEAIFQIGKGGVGEQMLSELADALKARELIKITVLPNSGIAAKELIRQLATDLNAEPVRAIGRKIILYKRPDDPSKAKIKL</sequence>
<dbReference type="SMART" id="SM01103">
    <property type="entry name" value="CRS1_YhbY"/>
    <property type="match status" value="1"/>
</dbReference>
<proteinExistence type="predicted"/>
<evidence type="ECO:0000256" key="2">
    <source>
        <dbReference type="PROSITE-ProRule" id="PRU00626"/>
    </source>
</evidence>
<comment type="caution">
    <text evidence="4">The sequence shown here is derived from an EMBL/GenBank/DDBJ whole genome shotgun (WGS) entry which is preliminary data.</text>
</comment>
<dbReference type="EMBL" id="DVNF01000185">
    <property type="protein sequence ID" value="HIU60993.1"/>
    <property type="molecule type" value="Genomic_DNA"/>
</dbReference>
<organism evidence="4 5">
    <name type="scientific">Candidatus Stercoripulliclostridium merdigallinarum</name>
    <dbReference type="NCBI Taxonomy" id="2840951"/>
    <lineage>
        <taxon>Bacteria</taxon>
        <taxon>Bacillati</taxon>
        <taxon>Bacillota</taxon>
        <taxon>Clostridia</taxon>
        <taxon>Eubacteriales</taxon>
        <taxon>Candidatus Stercoripulliclostridium</taxon>
    </lineage>
</organism>
<dbReference type="Gene3D" id="3.30.110.60">
    <property type="entry name" value="YhbY-like"/>
    <property type="match status" value="1"/>
</dbReference>
<keyword evidence="1 2" id="KW-0694">RNA-binding</keyword>
<evidence type="ECO:0000256" key="1">
    <source>
        <dbReference type="ARBA" id="ARBA00022884"/>
    </source>
</evidence>
<dbReference type="InterPro" id="IPR001890">
    <property type="entry name" value="RNA-binding_CRM"/>
</dbReference>
<dbReference type="InterPro" id="IPR035920">
    <property type="entry name" value="YhbY-like_sf"/>
</dbReference>
<name>A0A9D1MJ50_9FIRM</name>
<reference evidence="4" key="2">
    <citation type="journal article" date="2021" name="PeerJ">
        <title>Extensive microbial diversity within the chicken gut microbiome revealed by metagenomics and culture.</title>
        <authorList>
            <person name="Gilroy R."/>
            <person name="Ravi A."/>
            <person name="Getino M."/>
            <person name="Pursley I."/>
            <person name="Horton D.L."/>
            <person name="Alikhan N.F."/>
            <person name="Baker D."/>
            <person name="Gharbi K."/>
            <person name="Hall N."/>
            <person name="Watson M."/>
            <person name="Adriaenssens E.M."/>
            <person name="Foster-Nyarko E."/>
            <person name="Jarju S."/>
            <person name="Secka A."/>
            <person name="Antonio M."/>
            <person name="Oren A."/>
            <person name="Chaudhuri R.R."/>
            <person name="La Ragione R."/>
            <person name="Hildebrand F."/>
            <person name="Pallen M.J."/>
        </authorList>
    </citation>
    <scope>NUCLEOTIDE SEQUENCE</scope>
    <source>
        <strain evidence="4">18911</strain>
    </source>
</reference>
<reference evidence="4" key="1">
    <citation type="submission" date="2020-10" db="EMBL/GenBank/DDBJ databases">
        <authorList>
            <person name="Gilroy R."/>
        </authorList>
    </citation>
    <scope>NUCLEOTIDE SEQUENCE</scope>
    <source>
        <strain evidence="4">18911</strain>
    </source>
</reference>
<evidence type="ECO:0000313" key="4">
    <source>
        <dbReference type="EMBL" id="HIU60993.1"/>
    </source>
</evidence>
<dbReference type="PANTHER" id="PTHR40065:SF3">
    <property type="entry name" value="RNA-BINDING PROTEIN YHBY"/>
    <property type="match status" value="1"/>
</dbReference>
<accession>A0A9D1MJ50</accession>
<dbReference type="Pfam" id="PF01985">
    <property type="entry name" value="CRS1_YhbY"/>
    <property type="match status" value="1"/>
</dbReference>
<protein>
    <submittedName>
        <fullName evidence="4">YhbY family RNA-binding protein</fullName>
    </submittedName>
</protein>
<evidence type="ECO:0000259" key="3">
    <source>
        <dbReference type="PROSITE" id="PS51295"/>
    </source>
</evidence>
<dbReference type="PANTHER" id="PTHR40065">
    <property type="entry name" value="RNA-BINDING PROTEIN YHBY"/>
    <property type="match status" value="1"/>
</dbReference>
<dbReference type="InterPro" id="IPR051925">
    <property type="entry name" value="RNA-binding_domain"/>
</dbReference>
<gene>
    <name evidence="4" type="ORF">IAB05_06340</name>
</gene>
<dbReference type="PROSITE" id="PS51295">
    <property type="entry name" value="CRM"/>
    <property type="match status" value="1"/>
</dbReference>